<proteinExistence type="predicted"/>
<keyword evidence="2" id="KW-1185">Reference proteome</keyword>
<organism evidence="1 2">
    <name type="scientific">Bradyrhizobium pachyrhizi</name>
    <dbReference type="NCBI Taxonomy" id="280333"/>
    <lineage>
        <taxon>Bacteria</taxon>
        <taxon>Pseudomonadati</taxon>
        <taxon>Pseudomonadota</taxon>
        <taxon>Alphaproteobacteria</taxon>
        <taxon>Hyphomicrobiales</taxon>
        <taxon>Nitrobacteraceae</taxon>
        <taxon>Bradyrhizobium</taxon>
    </lineage>
</organism>
<evidence type="ECO:0000313" key="1">
    <source>
        <dbReference type="EMBL" id="MVT68195.1"/>
    </source>
</evidence>
<dbReference type="RefSeq" id="WP_157346381.1">
    <property type="nucleotide sequence ID" value="NZ_WQNF01000018.1"/>
</dbReference>
<name>A0A844SRX3_9BRAD</name>
<dbReference type="Proteomes" id="UP000436468">
    <property type="component" value="Unassembled WGS sequence"/>
</dbReference>
<accession>A0A844SRX3</accession>
<protein>
    <submittedName>
        <fullName evidence="1">Uncharacterized protein</fullName>
    </submittedName>
</protein>
<comment type="caution">
    <text evidence="1">The sequence shown here is derived from an EMBL/GenBank/DDBJ whole genome shotgun (WGS) entry which is preliminary data.</text>
</comment>
<reference evidence="1 2" key="1">
    <citation type="submission" date="2019-12" db="EMBL/GenBank/DDBJ databases">
        <title>Draft genome sequences Bradyrhizobium cajani AMBPC1010, Bradyrhizobium pachyrhizi AMBPC1040 and Bradyrhizobium yuanmingense ALSPC3051, three plant growth promoting strains isolated from nodules of Cajanus cajan L. in Dominican Republic.</title>
        <authorList>
            <person name="Flores-Felix J.D."/>
            <person name="Araujo J."/>
            <person name="Diaz-Alcantara C."/>
            <person name="Gonzalez-Andres F."/>
            <person name="Velazquez E."/>
        </authorList>
    </citation>
    <scope>NUCLEOTIDE SEQUENCE [LARGE SCALE GENOMIC DNA]</scope>
    <source>
        <strain evidence="1 2">1040</strain>
    </source>
</reference>
<gene>
    <name evidence="1" type="ORF">GPL21_24165</name>
</gene>
<dbReference type="AlphaFoldDB" id="A0A844SRX3"/>
<dbReference type="EMBL" id="WQNF01000018">
    <property type="protein sequence ID" value="MVT68195.1"/>
    <property type="molecule type" value="Genomic_DNA"/>
</dbReference>
<sequence length="182" mass="20798">MTDIEIDKVISGLESVGDHQYGWDTLFRDPKTRKFWELVYPPDGGPRVLRPIAARDARTVYHAAFHQIRDQIHDYWLDGETLESVTFVADYWQLHFGRTTISPLTKVEVRVDGMTSCNGDEQFRNRLCEQIGKAVEKFDLTPSAACIISFEDQSAIWISLDPCDYRGPEALMISGTGHWLSM</sequence>
<evidence type="ECO:0000313" key="2">
    <source>
        <dbReference type="Proteomes" id="UP000436468"/>
    </source>
</evidence>